<evidence type="ECO:0000256" key="3">
    <source>
        <dbReference type="RuleBase" id="RU004466"/>
    </source>
</evidence>
<dbReference type="GO" id="GO:0004659">
    <property type="term" value="F:prenyltransferase activity"/>
    <property type="evidence" value="ECO:0007669"/>
    <property type="project" value="InterPro"/>
</dbReference>
<dbReference type="RefSeq" id="WP_106614227.1">
    <property type="nucleotide sequence ID" value="NZ_PYAX01000002.1"/>
</dbReference>
<reference evidence="4 5" key="1">
    <citation type="submission" date="2018-03" db="EMBL/GenBank/DDBJ databases">
        <title>Genomic Encyclopedia of Type Strains, Phase III (KMG-III): the genomes of soil and plant-associated and newly described type strains.</title>
        <authorList>
            <person name="Whitman W."/>
        </authorList>
    </citation>
    <scope>NUCLEOTIDE SEQUENCE [LARGE SCALE GENOMIC DNA]</scope>
    <source>
        <strain evidence="4 5">CGMCC 4.7097</strain>
    </source>
</reference>
<dbReference type="SFLD" id="SFLDS00005">
    <property type="entry name" value="Isoprenoid_Synthase_Type_I"/>
    <property type="match status" value="1"/>
</dbReference>
<comment type="caution">
    <text evidence="4">The sequence shown here is derived from an EMBL/GenBank/DDBJ whole genome shotgun (WGS) entry which is preliminary data.</text>
</comment>
<organism evidence="4 5">
    <name type="scientific">Saccharothrix carnea</name>
    <dbReference type="NCBI Taxonomy" id="1280637"/>
    <lineage>
        <taxon>Bacteria</taxon>
        <taxon>Bacillati</taxon>
        <taxon>Actinomycetota</taxon>
        <taxon>Actinomycetes</taxon>
        <taxon>Pseudonocardiales</taxon>
        <taxon>Pseudonocardiaceae</taxon>
        <taxon>Saccharothrix</taxon>
    </lineage>
</organism>
<gene>
    <name evidence="4" type="ORF">B0I31_102235</name>
</gene>
<keyword evidence="1" id="KW-0479">Metal-binding</keyword>
<dbReference type="PANTHER" id="PTHR12001">
    <property type="entry name" value="GERANYLGERANYL PYROPHOSPHATE SYNTHASE"/>
    <property type="match status" value="1"/>
</dbReference>
<dbReference type="PROSITE" id="PS00444">
    <property type="entry name" value="POLYPRENYL_SYNTHASE_2"/>
    <property type="match status" value="1"/>
</dbReference>
<dbReference type="AlphaFoldDB" id="A0A2P8IFM4"/>
<dbReference type="Pfam" id="PF00348">
    <property type="entry name" value="polyprenyl_synt"/>
    <property type="match status" value="1"/>
</dbReference>
<evidence type="ECO:0000256" key="2">
    <source>
        <dbReference type="ARBA" id="ARBA00022842"/>
    </source>
</evidence>
<dbReference type="SFLD" id="SFLDG01017">
    <property type="entry name" value="Polyprenyl_Transferase_Like"/>
    <property type="match status" value="1"/>
</dbReference>
<dbReference type="InterPro" id="IPR008949">
    <property type="entry name" value="Isoprenoid_synthase_dom_sf"/>
</dbReference>
<protein>
    <submittedName>
        <fullName evidence="4">Geranylgeranyl diphosphate synthase type I</fullName>
    </submittedName>
</protein>
<sequence>MTVTDQVDSRAWTTLDDINALVEPELRAAVDRLPAAMRLVAGYQFGWWDADGVPSQGVGGKGLRPALTVLSAACVGVPPQVSVGAAVAVELVHNFTLLHDDIMDGDELRRHRPSGWAAFGPPAALLAGDVLLVLATDVLAERSGPNAVTAVRTLNAALFALVDGQSADVAFERAPDVSLDACLAMAAGKTAALMECACVLGAHVAGVRTDRTDHLGRFGHHLGLAFQLTDDLIGIWGDPTATGKSVGADLRVRKKSLPVVAALRSPHPAARRLRDFYVADTPLTDADTATMATLVDELGGRSWAEKAASHHLTEALAHLDAANPEADAAADLTALAGLVDRRTR</sequence>
<dbReference type="EMBL" id="PYAX01000002">
    <property type="protein sequence ID" value="PSL57257.1"/>
    <property type="molecule type" value="Genomic_DNA"/>
</dbReference>
<dbReference type="PROSITE" id="PS00723">
    <property type="entry name" value="POLYPRENYL_SYNTHASE_1"/>
    <property type="match status" value="1"/>
</dbReference>
<keyword evidence="5" id="KW-1185">Reference proteome</keyword>
<dbReference type="GO" id="GO:0046872">
    <property type="term" value="F:metal ion binding"/>
    <property type="evidence" value="ECO:0007669"/>
    <property type="project" value="UniProtKB-KW"/>
</dbReference>
<dbReference type="OrthoDB" id="4497239at2"/>
<dbReference type="Proteomes" id="UP000241118">
    <property type="component" value="Unassembled WGS sequence"/>
</dbReference>
<comment type="similarity">
    <text evidence="3">Belongs to the FPP/GGPP synthase family.</text>
</comment>
<name>A0A2P8IFM4_SACCR</name>
<evidence type="ECO:0000313" key="4">
    <source>
        <dbReference type="EMBL" id="PSL57257.1"/>
    </source>
</evidence>
<evidence type="ECO:0000256" key="1">
    <source>
        <dbReference type="ARBA" id="ARBA00022723"/>
    </source>
</evidence>
<dbReference type="Gene3D" id="1.10.600.10">
    <property type="entry name" value="Farnesyl Diphosphate Synthase"/>
    <property type="match status" value="1"/>
</dbReference>
<proteinExistence type="inferred from homology"/>
<accession>A0A2P8IFM4</accession>
<dbReference type="SUPFAM" id="SSF48576">
    <property type="entry name" value="Terpenoid synthases"/>
    <property type="match status" value="1"/>
</dbReference>
<dbReference type="GO" id="GO:0008299">
    <property type="term" value="P:isoprenoid biosynthetic process"/>
    <property type="evidence" value="ECO:0007669"/>
    <property type="project" value="InterPro"/>
</dbReference>
<dbReference type="CDD" id="cd00685">
    <property type="entry name" value="Trans_IPPS_HT"/>
    <property type="match status" value="1"/>
</dbReference>
<dbReference type="InterPro" id="IPR000092">
    <property type="entry name" value="Polyprenyl_synt"/>
</dbReference>
<keyword evidence="3" id="KW-0808">Transferase</keyword>
<evidence type="ECO:0000313" key="5">
    <source>
        <dbReference type="Proteomes" id="UP000241118"/>
    </source>
</evidence>
<dbReference type="PANTHER" id="PTHR12001:SF86">
    <property type="entry name" value="GERANYLGERANYL DIPHOSPHATE SYNTHASE"/>
    <property type="match status" value="1"/>
</dbReference>
<keyword evidence="2" id="KW-0460">Magnesium</keyword>
<dbReference type="InterPro" id="IPR033749">
    <property type="entry name" value="Polyprenyl_synt_CS"/>
</dbReference>